<evidence type="ECO:0000256" key="2">
    <source>
        <dbReference type="ARBA" id="ARBA00022741"/>
    </source>
</evidence>
<dbReference type="InterPro" id="IPR015854">
    <property type="entry name" value="ABC_transpr_LolD-like"/>
</dbReference>
<dbReference type="PANTHER" id="PTHR24220:SF689">
    <property type="entry name" value="LIPOPROTEIN-RELEASING SYSTEM ATP-BINDING PROTEIN LOLD"/>
    <property type="match status" value="1"/>
</dbReference>
<evidence type="ECO:0000256" key="1">
    <source>
        <dbReference type="ARBA" id="ARBA00022448"/>
    </source>
</evidence>
<reference evidence="8" key="1">
    <citation type="submission" date="2019-10" db="EMBL/GenBank/DDBJ databases">
        <title>Lacipirellula parvula gen. nov., sp. nov., representing a lineage of planctomycetes widespread in freshwater anoxic habitats, and description of the family Lacipirellulaceae.</title>
        <authorList>
            <person name="Dedysh S.N."/>
            <person name="Kulichevskaya I.S."/>
            <person name="Beletsky A.V."/>
            <person name="Rakitin A.L."/>
            <person name="Mardanov A.V."/>
            <person name="Ivanova A.A."/>
            <person name="Saltykova V.X."/>
            <person name="Rijpstra W.I.C."/>
            <person name="Sinninghe Damste J.S."/>
            <person name="Ravin N.V."/>
        </authorList>
    </citation>
    <scope>NUCLEOTIDE SEQUENCE [LARGE SCALE GENOMIC DNA]</scope>
    <source>
        <strain evidence="8">PX69</strain>
    </source>
</reference>
<proteinExistence type="inferred from homology"/>
<dbReference type="SMART" id="SM00382">
    <property type="entry name" value="AAA"/>
    <property type="match status" value="1"/>
</dbReference>
<evidence type="ECO:0000256" key="4">
    <source>
        <dbReference type="ARBA" id="ARBA00038388"/>
    </source>
</evidence>
<evidence type="ECO:0000256" key="5">
    <source>
        <dbReference type="SAM" id="MobiDB-lite"/>
    </source>
</evidence>
<keyword evidence="3 7" id="KW-0067">ATP-binding</keyword>
<keyword evidence="1" id="KW-0813">Transport</keyword>
<name>A0A5K7XBD1_9BACT</name>
<dbReference type="GO" id="GO:0098796">
    <property type="term" value="C:membrane protein complex"/>
    <property type="evidence" value="ECO:0007669"/>
    <property type="project" value="UniProtKB-ARBA"/>
</dbReference>
<dbReference type="PROSITE" id="PS00211">
    <property type="entry name" value="ABC_TRANSPORTER_1"/>
    <property type="match status" value="1"/>
</dbReference>
<evidence type="ECO:0000256" key="3">
    <source>
        <dbReference type="ARBA" id="ARBA00022840"/>
    </source>
</evidence>
<gene>
    <name evidence="7" type="ORF">PLANPX_1763</name>
</gene>
<feature type="compositionally biased region" description="Polar residues" evidence="5">
    <location>
        <begin position="1"/>
        <end position="11"/>
    </location>
</feature>
<keyword evidence="7" id="KW-0449">Lipoprotein</keyword>
<dbReference type="SUPFAM" id="SSF52540">
    <property type="entry name" value="P-loop containing nucleoside triphosphate hydrolases"/>
    <property type="match status" value="1"/>
</dbReference>
<accession>A0A5K7XBD1</accession>
<keyword evidence="8" id="KW-1185">Reference proteome</keyword>
<dbReference type="InterPro" id="IPR003593">
    <property type="entry name" value="AAA+_ATPase"/>
</dbReference>
<protein>
    <submittedName>
        <fullName evidence="7">Lipoprotein-releasing system ATP-binding protein LolD</fullName>
    </submittedName>
</protein>
<dbReference type="GO" id="GO:0005524">
    <property type="term" value="F:ATP binding"/>
    <property type="evidence" value="ECO:0007669"/>
    <property type="project" value="UniProtKB-KW"/>
</dbReference>
<dbReference type="InterPro" id="IPR003439">
    <property type="entry name" value="ABC_transporter-like_ATP-bd"/>
</dbReference>
<dbReference type="Gene3D" id="3.40.50.300">
    <property type="entry name" value="P-loop containing nucleotide triphosphate hydrolases"/>
    <property type="match status" value="1"/>
</dbReference>
<dbReference type="PANTHER" id="PTHR24220">
    <property type="entry name" value="IMPORT ATP-BINDING PROTEIN"/>
    <property type="match status" value="1"/>
</dbReference>
<evidence type="ECO:0000313" key="8">
    <source>
        <dbReference type="Proteomes" id="UP000326837"/>
    </source>
</evidence>
<evidence type="ECO:0000313" key="7">
    <source>
        <dbReference type="EMBL" id="BBO32151.1"/>
    </source>
</evidence>
<dbReference type="AlphaFoldDB" id="A0A5K7XBD1"/>
<dbReference type="GO" id="GO:0005886">
    <property type="term" value="C:plasma membrane"/>
    <property type="evidence" value="ECO:0007669"/>
    <property type="project" value="TreeGrafter"/>
</dbReference>
<sequence length="284" mass="31376">MSRPNYESQTGAPMITPRRAADAPRPTPHADSRTLADLQRHLQTPVAPVLTPVSNAIHMGCRNLFKSYRKGAIGIPVLRGIDLDIHEGESLAIVGQSGCGKSTLLHLLGTLDQPDGGEVHFEGHRIDNLPAASRDMLRNRHFGMIFQFYHLLPELTTLENILAPAFIAESTLSYWMRRSSYRRRAFELLELVGLGHRAKHKPRELSGGEMQRAAIARALLLKPKVLLADEPTGNLDRSTGEAVMKTLAELNAREKLTIVMVTHDPWIAGQADRTVKLVEGRIAG</sequence>
<organism evidence="7 8">
    <name type="scientific">Lacipirellula parvula</name>
    <dbReference type="NCBI Taxonomy" id="2650471"/>
    <lineage>
        <taxon>Bacteria</taxon>
        <taxon>Pseudomonadati</taxon>
        <taxon>Planctomycetota</taxon>
        <taxon>Planctomycetia</taxon>
        <taxon>Pirellulales</taxon>
        <taxon>Lacipirellulaceae</taxon>
        <taxon>Lacipirellula</taxon>
    </lineage>
</organism>
<evidence type="ECO:0000259" key="6">
    <source>
        <dbReference type="PROSITE" id="PS50893"/>
    </source>
</evidence>
<dbReference type="EMBL" id="AP021861">
    <property type="protein sequence ID" value="BBO32151.1"/>
    <property type="molecule type" value="Genomic_DNA"/>
</dbReference>
<dbReference type="InterPro" id="IPR027417">
    <property type="entry name" value="P-loop_NTPase"/>
</dbReference>
<dbReference type="CDD" id="cd03255">
    <property type="entry name" value="ABC_MJ0796_LolCDE_FtsE"/>
    <property type="match status" value="1"/>
</dbReference>
<dbReference type="PROSITE" id="PS50893">
    <property type="entry name" value="ABC_TRANSPORTER_2"/>
    <property type="match status" value="1"/>
</dbReference>
<dbReference type="KEGG" id="lpav:PLANPX_1763"/>
<dbReference type="RefSeq" id="WP_232536324.1">
    <property type="nucleotide sequence ID" value="NZ_AP021861.1"/>
</dbReference>
<keyword evidence="2" id="KW-0547">Nucleotide-binding</keyword>
<feature type="region of interest" description="Disordered" evidence="5">
    <location>
        <begin position="1"/>
        <end position="32"/>
    </location>
</feature>
<dbReference type="InterPro" id="IPR017911">
    <property type="entry name" value="MacB-like_ATP-bd"/>
</dbReference>
<feature type="domain" description="ABC transporter" evidence="6">
    <location>
        <begin position="59"/>
        <end position="283"/>
    </location>
</feature>
<dbReference type="GO" id="GO:0016887">
    <property type="term" value="F:ATP hydrolysis activity"/>
    <property type="evidence" value="ECO:0007669"/>
    <property type="project" value="InterPro"/>
</dbReference>
<dbReference type="Proteomes" id="UP000326837">
    <property type="component" value="Chromosome"/>
</dbReference>
<dbReference type="Pfam" id="PF00005">
    <property type="entry name" value="ABC_tran"/>
    <property type="match status" value="1"/>
</dbReference>
<dbReference type="FunFam" id="3.40.50.300:FF:000032">
    <property type="entry name" value="Export ABC transporter ATP-binding protein"/>
    <property type="match status" value="1"/>
</dbReference>
<comment type="similarity">
    <text evidence="4">Belongs to the ABC transporter superfamily. Macrolide exporter (TC 3.A.1.122) family.</text>
</comment>
<dbReference type="GO" id="GO:0022857">
    <property type="term" value="F:transmembrane transporter activity"/>
    <property type="evidence" value="ECO:0007669"/>
    <property type="project" value="UniProtKB-ARBA"/>
</dbReference>
<dbReference type="InterPro" id="IPR017871">
    <property type="entry name" value="ABC_transporter-like_CS"/>
</dbReference>